<dbReference type="Proteomes" id="UP001498398">
    <property type="component" value="Unassembled WGS sequence"/>
</dbReference>
<dbReference type="SUPFAM" id="SSF53187">
    <property type="entry name" value="Zn-dependent exopeptidases"/>
    <property type="match status" value="1"/>
</dbReference>
<keyword evidence="7 9" id="KW-0862">Zinc</keyword>
<feature type="signal peptide" evidence="9">
    <location>
        <begin position="1"/>
        <end position="27"/>
    </location>
</feature>
<dbReference type="PANTHER" id="PTHR12147">
    <property type="entry name" value="METALLOPEPTIDASE M28 FAMILY MEMBER"/>
    <property type="match status" value="1"/>
</dbReference>
<evidence type="ECO:0000256" key="2">
    <source>
        <dbReference type="ARBA" id="ARBA00022438"/>
    </source>
</evidence>
<organism evidence="11 12">
    <name type="scientific">Marasmiellus scandens</name>
    <dbReference type="NCBI Taxonomy" id="2682957"/>
    <lineage>
        <taxon>Eukaryota</taxon>
        <taxon>Fungi</taxon>
        <taxon>Dikarya</taxon>
        <taxon>Basidiomycota</taxon>
        <taxon>Agaricomycotina</taxon>
        <taxon>Agaricomycetes</taxon>
        <taxon>Agaricomycetidae</taxon>
        <taxon>Agaricales</taxon>
        <taxon>Marasmiineae</taxon>
        <taxon>Omphalotaceae</taxon>
        <taxon>Marasmiellus</taxon>
    </lineage>
</organism>
<evidence type="ECO:0000313" key="12">
    <source>
        <dbReference type="Proteomes" id="UP001498398"/>
    </source>
</evidence>
<evidence type="ECO:0000256" key="9">
    <source>
        <dbReference type="RuleBase" id="RU361240"/>
    </source>
</evidence>
<keyword evidence="12" id="KW-1185">Reference proteome</keyword>
<evidence type="ECO:0000256" key="6">
    <source>
        <dbReference type="ARBA" id="ARBA00022801"/>
    </source>
</evidence>
<evidence type="ECO:0000256" key="7">
    <source>
        <dbReference type="ARBA" id="ARBA00022833"/>
    </source>
</evidence>
<keyword evidence="4 9" id="KW-0479">Metal-binding</keyword>
<dbReference type="InterPro" id="IPR045175">
    <property type="entry name" value="M28_fam"/>
</dbReference>
<feature type="domain" description="Peptidase M28" evidence="10">
    <location>
        <begin position="237"/>
        <end position="422"/>
    </location>
</feature>
<dbReference type="InterPro" id="IPR007484">
    <property type="entry name" value="Peptidase_M28"/>
</dbReference>
<dbReference type="PANTHER" id="PTHR12147:SF56">
    <property type="entry name" value="AMINOPEPTIDASE YDR415C-RELATED"/>
    <property type="match status" value="1"/>
</dbReference>
<keyword evidence="6 9" id="KW-0378">Hydrolase</keyword>
<evidence type="ECO:0000256" key="4">
    <source>
        <dbReference type="ARBA" id="ARBA00022723"/>
    </source>
</evidence>
<gene>
    <name evidence="11" type="ORF">VKT23_009015</name>
</gene>
<keyword evidence="3 9" id="KW-0645">Protease</keyword>
<comment type="cofactor">
    <cofactor evidence="1">
        <name>Zn(2+)</name>
        <dbReference type="ChEBI" id="CHEBI:29105"/>
    </cofactor>
</comment>
<feature type="chain" id="PRO_5044950111" description="Peptide hydrolase" evidence="9">
    <location>
        <begin position="28"/>
        <end position="439"/>
    </location>
</feature>
<proteinExistence type="inferred from homology"/>
<protein>
    <recommendedName>
        <fullName evidence="9">Peptide hydrolase</fullName>
        <ecNumber evidence="9">3.4.-.-</ecNumber>
    </recommendedName>
</protein>
<keyword evidence="2" id="KW-0031">Aminopeptidase</keyword>
<dbReference type="Gene3D" id="3.40.630.10">
    <property type="entry name" value="Zn peptidases"/>
    <property type="match status" value="1"/>
</dbReference>
<evidence type="ECO:0000256" key="1">
    <source>
        <dbReference type="ARBA" id="ARBA00001947"/>
    </source>
</evidence>
<evidence type="ECO:0000256" key="8">
    <source>
        <dbReference type="ARBA" id="ARBA00043962"/>
    </source>
</evidence>
<evidence type="ECO:0000259" key="10">
    <source>
        <dbReference type="Pfam" id="PF04389"/>
    </source>
</evidence>
<keyword evidence="5 9" id="KW-0732">Signal</keyword>
<evidence type="ECO:0000256" key="3">
    <source>
        <dbReference type="ARBA" id="ARBA00022670"/>
    </source>
</evidence>
<dbReference type="EC" id="3.4.-.-" evidence="9"/>
<name>A0ABR1JH38_9AGAR</name>
<comment type="similarity">
    <text evidence="8">Belongs to the peptidase M28 family. M28E subfamily.</text>
</comment>
<accession>A0ABR1JH38</accession>
<sequence>MFQLRAKSWTRLALAAVVLSTFTLVDASWDDQVILGSNQNDEFNLDSLITRWPIKNQAVYASPSGEFQSGRVFGMSDLRVYGLNAMRAVQVDSGSESPFQWITEAVKLRLKAEGKDIWDVTETVLASDTYKAAPNPKFSYPSAPKANETVRSIFPYISTEEQKSNIATFTNTSVFQTRYYNSEWGRNSSIWLARKAASYVKELGGYAEEANVQIEVIRWEHRWLQDSVVVRFIPLDASEEPVTIIGAHCDSLNHENPLYTAPGADDDGSGTVTILEALRSLLAAKYVPKSPLEFQFYAAEEGGLLGSQVIAAEYVKQGREVRGMQQYDATAWVKPGVPERIGVMMSTIDEALTDFQIMLIDEYIDIPYIRAQYPGRASSDHASWHNAGYPACHVTENRFEDMNPNMHSPFDTFTLPDYSFDHMLKFTKLAVAFAVEMTS</sequence>
<evidence type="ECO:0000256" key="5">
    <source>
        <dbReference type="ARBA" id="ARBA00022729"/>
    </source>
</evidence>
<evidence type="ECO:0000313" key="11">
    <source>
        <dbReference type="EMBL" id="KAK7461086.1"/>
    </source>
</evidence>
<dbReference type="EMBL" id="JBANRG010000014">
    <property type="protein sequence ID" value="KAK7461086.1"/>
    <property type="molecule type" value="Genomic_DNA"/>
</dbReference>
<dbReference type="Pfam" id="PF04389">
    <property type="entry name" value="Peptidase_M28"/>
    <property type="match status" value="1"/>
</dbReference>
<reference evidence="11 12" key="1">
    <citation type="submission" date="2024-01" db="EMBL/GenBank/DDBJ databases">
        <title>A draft genome for the cacao thread blight pathogen Marasmiellus scandens.</title>
        <authorList>
            <person name="Baruah I.K."/>
            <person name="Leung J."/>
            <person name="Bukari Y."/>
            <person name="Amoako-Attah I."/>
            <person name="Meinhardt L.W."/>
            <person name="Bailey B.A."/>
            <person name="Cohen S.P."/>
        </authorList>
    </citation>
    <scope>NUCLEOTIDE SEQUENCE [LARGE SCALE GENOMIC DNA]</scope>
    <source>
        <strain evidence="11 12">GH-19</strain>
    </source>
</reference>
<comment type="caution">
    <text evidence="11">The sequence shown here is derived from an EMBL/GenBank/DDBJ whole genome shotgun (WGS) entry which is preliminary data.</text>
</comment>